<dbReference type="Gene3D" id="3.30.70.1230">
    <property type="entry name" value="Nucleotide cyclase"/>
    <property type="match status" value="1"/>
</dbReference>
<dbReference type="EMBL" id="LAZR01028597">
    <property type="protein sequence ID" value="KKL62100.1"/>
    <property type="molecule type" value="Genomic_DNA"/>
</dbReference>
<evidence type="ECO:0000313" key="11">
    <source>
        <dbReference type="EMBL" id="KKL62100.1"/>
    </source>
</evidence>
<dbReference type="PROSITE" id="PS50885">
    <property type="entry name" value="HAMP"/>
    <property type="match status" value="1"/>
</dbReference>
<evidence type="ECO:0000256" key="2">
    <source>
        <dbReference type="ARBA" id="ARBA00004141"/>
    </source>
</evidence>
<evidence type="ECO:0000256" key="8">
    <source>
        <dbReference type="SAM" id="Phobius"/>
    </source>
</evidence>
<evidence type="ECO:0000256" key="6">
    <source>
        <dbReference type="ARBA" id="ARBA00022777"/>
    </source>
</evidence>
<evidence type="ECO:0000256" key="5">
    <source>
        <dbReference type="ARBA" id="ARBA00022679"/>
    </source>
</evidence>
<dbReference type="PROSITE" id="PS50125">
    <property type="entry name" value="GUANYLATE_CYCLASE_2"/>
    <property type="match status" value="1"/>
</dbReference>
<protein>
    <recommendedName>
        <fullName evidence="3">histidine kinase</fullName>
        <ecNumber evidence="3">2.7.13.3</ecNumber>
    </recommendedName>
</protein>
<sequence>MIGALLVRYVLNERNEVVSGIRELLDVQAGVFLDTDPVSMDGNFELSYEIWSVLKSGEKSYGISRMWFGGKFARYTTLYDWKDRPVGAFGIYVSADKYTTAFLNAVIVVAAIMIVLILISLLSAYMISKNIVNPVNKLVDGVNRISNGDLTYEIVVDLKDEIGTLSIAFNSMRIVLREKISTIEQMNVNLESTVKHRTEQIEALLNKMKKYLSPQLYESISGGSRTVEVSHERKRLTIFFSDIKDFTATTDSMEAEALSEILNHYL</sequence>
<feature type="domain" description="HAMP" evidence="10">
    <location>
        <begin position="129"/>
        <end position="181"/>
    </location>
</feature>
<dbReference type="Gene3D" id="6.10.340.10">
    <property type="match status" value="1"/>
</dbReference>
<feature type="transmembrane region" description="Helical" evidence="8">
    <location>
        <begin position="101"/>
        <end position="127"/>
    </location>
</feature>
<keyword evidence="6" id="KW-0418">Kinase</keyword>
<dbReference type="InterPro" id="IPR050398">
    <property type="entry name" value="HssS/ArlS-like"/>
</dbReference>
<proteinExistence type="predicted"/>
<gene>
    <name evidence="11" type="ORF">LCGC14_2188600</name>
</gene>
<dbReference type="GO" id="GO:0005886">
    <property type="term" value="C:plasma membrane"/>
    <property type="evidence" value="ECO:0007669"/>
    <property type="project" value="TreeGrafter"/>
</dbReference>
<dbReference type="SUPFAM" id="SSF158472">
    <property type="entry name" value="HAMP domain-like"/>
    <property type="match status" value="1"/>
</dbReference>
<evidence type="ECO:0000256" key="3">
    <source>
        <dbReference type="ARBA" id="ARBA00012438"/>
    </source>
</evidence>
<comment type="subcellular location">
    <subcellularLocation>
        <location evidence="2">Membrane</location>
        <topology evidence="2">Multi-pass membrane protein</topology>
    </subcellularLocation>
</comment>
<name>A0A0F9FXL1_9ZZZZ</name>
<dbReference type="EC" id="2.7.13.3" evidence="3"/>
<comment type="catalytic activity">
    <reaction evidence="1">
        <text>ATP + protein L-histidine = ADP + protein N-phospho-L-histidine.</text>
        <dbReference type="EC" id="2.7.13.3"/>
    </reaction>
</comment>
<reference evidence="11" key="1">
    <citation type="journal article" date="2015" name="Nature">
        <title>Complex archaea that bridge the gap between prokaryotes and eukaryotes.</title>
        <authorList>
            <person name="Spang A."/>
            <person name="Saw J.H."/>
            <person name="Jorgensen S.L."/>
            <person name="Zaremba-Niedzwiedzka K."/>
            <person name="Martijn J."/>
            <person name="Lind A.E."/>
            <person name="van Eijk R."/>
            <person name="Schleper C."/>
            <person name="Guy L."/>
            <person name="Ettema T.J."/>
        </authorList>
    </citation>
    <scope>NUCLEOTIDE SEQUENCE</scope>
</reference>
<keyword evidence="8" id="KW-0812">Transmembrane</keyword>
<dbReference type="SUPFAM" id="SSF55073">
    <property type="entry name" value="Nucleotide cyclase"/>
    <property type="match status" value="1"/>
</dbReference>
<dbReference type="Pfam" id="PF00672">
    <property type="entry name" value="HAMP"/>
    <property type="match status" value="1"/>
</dbReference>
<dbReference type="PANTHER" id="PTHR45528:SF10">
    <property type="entry name" value="METHYL-ACCEPTING CHEMOTAXIS PROTEIN"/>
    <property type="match status" value="1"/>
</dbReference>
<organism evidence="11">
    <name type="scientific">marine sediment metagenome</name>
    <dbReference type="NCBI Taxonomy" id="412755"/>
    <lineage>
        <taxon>unclassified sequences</taxon>
        <taxon>metagenomes</taxon>
        <taxon>ecological metagenomes</taxon>
    </lineage>
</organism>
<evidence type="ECO:0000256" key="1">
    <source>
        <dbReference type="ARBA" id="ARBA00000085"/>
    </source>
</evidence>
<evidence type="ECO:0000256" key="4">
    <source>
        <dbReference type="ARBA" id="ARBA00022553"/>
    </source>
</evidence>
<evidence type="ECO:0000259" key="9">
    <source>
        <dbReference type="PROSITE" id="PS50125"/>
    </source>
</evidence>
<evidence type="ECO:0000259" key="10">
    <source>
        <dbReference type="PROSITE" id="PS50885"/>
    </source>
</evidence>
<keyword evidence="4" id="KW-0597">Phosphoprotein</keyword>
<keyword evidence="5" id="KW-0808">Transferase</keyword>
<dbReference type="AlphaFoldDB" id="A0A0F9FXL1"/>
<keyword evidence="7 8" id="KW-0472">Membrane</keyword>
<dbReference type="CDD" id="cd06225">
    <property type="entry name" value="HAMP"/>
    <property type="match status" value="1"/>
</dbReference>
<dbReference type="InterPro" id="IPR001054">
    <property type="entry name" value="A/G_cyclase"/>
</dbReference>
<keyword evidence="8" id="KW-1133">Transmembrane helix</keyword>
<dbReference type="InterPro" id="IPR029787">
    <property type="entry name" value="Nucleotide_cyclase"/>
</dbReference>
<dbReference type="InterPro" id="IPR003660">
    <property type="entry name" value="HAMP_dom"/>
</dbReference>
<feature type="domain" description="Guanylate cyclase" evidence="9">
    <location>
        <begin position="237"/>
        <end position="266"/>
    </location>
</feature>
<dbReference type="PANTHER" id="PTHR45528">
    <property type="entry name" value="SENSOR HISTIDINE KINASE CPXA"/>
    <property type="match status" value="1"/>
</dbReference>
<evidence type="ECO:0000256" key="7">
    <source>
        <dbReference type="ARBA" id="ARBA00023136"/>
    </source>
</evidence>
<accession>A0A0F9FXL1</accession>
<dbReference type="GO" id="GO:0009190">
    <property type="term" value="P:cyclic nucleotide biosynthetic process"/>
    <property type="evidence" value="ECO:0007669"/>
    <property type="project" value="InterPro"/>
</dbReference>
<dbReference type="GO" id="GO:0000155">
    <property type="term" value="F:phosphorelay sensor kinase activity"/>
    <property type="evidence" value="ECO:0007669"/>
    <property type="project" value="TreeGrafter"/>
</dbReference>
<dbReference type="SMART" id="SM00304">
    <property type="entry name" value="HAMP"/>
    <property type="match status" value="1"/>
</dbReference>
<feature type="non-terminal residue" evidence="11">
    <location>
        <position position="266"/>
    </location>
</feature>
<comment type="caution">
    <text evidence="11">The sequence shown here is derived from an EMBL/GenBank/DDBJ whole genome shotgun (WGS) entry which is preliminary data.</text>
</comment>